<dbReference type="PATRIC" id="fig|1122985.7.peg.3186"/>
<dbReference type="eggNOG" id="COG2244">
    <property type="taxonomic scope" value="Bacteria"/>
</dbReference>
<organism evidence="7 8">
    <name type="scientific">Hoylesella loescheii DSM 19665 = JCM 12249 = ATCC 15930</name>
    <dbReference type="NCBI Taxonomy" id="1122985"/>
    <lineage>
        <taxon>Bacteria</taxon>
        <taxon>Pseudomonadati</taxon>
        <taxon>Bacteroidota</taxon>
        <taxon>Bacteroidia</taxon>
        <taxon>Bacteroidales</taxon>
        <taxon>Prevotellaceae</taxon>
        <taxon>Hoylesella</taxon>
    </lineage>
</organism>
<feature type="transmembrane region" description="Helical" evidence="6">
    <location>
        <begin position="455"/>
        <end position="477"/>
    </location>
</feature>
<feature type="transmembrane region" description="Helical" evidence="6">
    <location>
        <begin position="39"/>
        <end position="60"/>
    </location>
</feature>
<evidence type="ECO:0000313" key="7">
    <source>
        <dbReference type="EMBL" id="KDR50841.1"/>
    </source>
</evidence>
<keyword evidence="8" id="KW-1185">Reference proteome</keyword>
<feature type="transmembrane region" description="Helical" evidence="6">
    <location>
        <begin position="374"/>
        <end position="393"/>
    </location>
</feature>
<feature type="transmembrane region" description="Helical" evidence="6">
    <location>
        <begin position="228"/>
        <end position="248"/>
    </location>
</feature>
<keyword evidence="3 6" id="KW-0812">Transmembrane</keyword>
<feature type="transmembrane region" description="Helical" evidence="6">
    <location>
        <begin position="268"/>
        <end position="287"/>
    </location>
</feature>
<feature type="transmembrane region" description="Helical" evidence="6">
    <location>
        <begin position="399"/>
        <end position="420"/>
    </location>
</feature>
<feature type="transmembrane region" description="Helical" evidence="6">
    <location>
        <begin position="12"/>
        <end position="33"/>
    </location>
</feature>
<dbReference type="RefSeq" id="WP_018967481.1">
    <property type="nucleotide sequence ID" value="NZ_KB899215.1"/>
</dbReference>
<feature type="transmembrane region" description="Helical" evidence="6">
    <location>
        <begin position="131"/>
        <end position="151"/>
    </location>
</feature>
<gene>
    <name evidence="7" type="ORF">HMPREF1991_03082</name>
</gene>
<dbReference type="Proteomes" id="UP000027442">
    <property type="component" value="Unassembled WGS sequence"/>
</dbReference>
<dbReference type="HOGENOM" id="CLU_042154_2_0_10"/>
<keyword evidence="4 6" id="KW-1133">Transmembrane helix</keyword>
<evidence type="ECO:0000256" key="3">
    <source>
        <dbReference type="ARBA" id="ARBA00022692"/>
    </source>
</evidence>
<sequence length="483" mass="52219">MKQQEKTNGYAHILKYMGVFGSVQGVIIGLGIIRNKLVAVLIGPAGVGIISLFNSAITLLTNTSNMGLGVSGVRNVSEAYEANDGQRLESAVATLRFWAFFAGFLGMSLCLALSAWLSQITFSDSVHTVDFMLLSPIVALSCITVGEMAILKGARRLRSLAQLTVAGLVLTILITIPLYYIYREAAIVPSLIVAALVQMCVTVVCSFRTFPLRLSWNRQHVRSGGVMIKLGLAFTLAGILGNGADLFIRSFLNSTASIETVGLYNAGYMLSVVYASTLFSALEADFFPRISAVNRLQFTMNVLVNRQIEVGLLIVGPLLVVFVLALPVLVPLLYSSAFAGVVAMVQVLSFNIFFRAISLPLEYIALAKGDSRTYLLLEVAYDLAFVAAVIGGMHLGGLWGVGLCLSAMGGLNLVLVACVVQKKFGYRMRRSVFRNIGLQLPWLALAYATTFVYNLPIYCLVGLMLVGISSYLSVSALRKKTKR</sequence>
<dbReference type="AlphaFoldDB" id="A0A069QLX1"/>
<evidence type="ECO:0000313" key="8">
    <source>
        <dbReference type="Proteomes" id="UP000027442"/>
    </source>
</evidence>
<dbReference type="InterPro" id="IPR050833">
    <property type="entry name" value="Poly_Biosynth_Transport"/>
</dbReference>
<dbReference type="EMBL" id="JNGW01000136">
    <property type="protein sequence ID" value="KDR50841.1"/>
    <property type="molecule type" value="Genomic_DNA"/>
</dbReference>
<name>A0A069QLX1_HOYLO</name>
<keyword evidence="5 6" id="KW-0472">Membrane</keyword>
<feature type="transmembrane region" description="Helical" evidence="6">
    <location>
        <begin position="163"/>
        <end position="181"/>
    </location>
</feature>
<evidence type="ECO:0000256" key="1">
    <source>
        <dbReference type="ARBA" id="ARBA00004651"/>
    </source>
</evidence>
<feature type="transmembrane region" description="Helical" evidence="6">
    <location>
        <begin position="432"/>
        <end position="449"/>
    </location>
</feature>
<dbReference type="PANTHER" id="PTHR30250">
    <property type="entry name" value="PST FAMILY PREDICTED COLANIC ACID TRANSPORTER"/>
    <property type="match status" value="1"/>
</dbReference>
<feature type="transmembrane region" description="Helical" evidence="6">
    <location>
        <begin position="97"/>
        <end position="119"/>
    </location>
</feature>
<proteinExistence type="predicted"/>
<evidence type="ECO:0000256" key="2">
    <source>
        <dbReference type="ARBA" id="ARBA00022475"/>
    </source>
</evidence>
<keyword evidence="2" id="KW-1003">Cell membrane</keyword>
<comment type="caution">
    <text evidence="7">The sequence shown here is derived from an EMBL/GenBank/DDBJ whole genome shotgun (WGS) entry which is preliminary data.</text>
</comment>
<reference evidence="7 8" key="1">
    <citation type="submission" date="2013-08" db="EMBL/GenBank/DDBJ databases">
        <authorList>
            <person name="Weinstock G."/>
            <person name="Sodergren E."/>
            <person name="Wylie T."/>
            <person name="Fulton L."/>
            <person name="Fulton R."/>
            <person name="Fronick C."/>
            <person name="O'Laughlin M."/>
            <person name="Godfrey J."/>
            <person name="Miner T."/>
            <person name="Herter B."/>
            <person name="Appelbaum E."/>
            <person name="Cordes M."/>
            <person name="Lek S."/>
            <person name="Wollam A."/>
            <person name="Pepin K.H."/>
            <person name="Palsikar V.B."/>
            <person name="Mitreva M."/>
            <person name="Wilson R.K."/>
        </authorList>
    </citation>
    <scope>NUCLEOTIDE SEQUENCE [LARGE SCALE GENOMIC DNA]</scope>
    <source>
        <strain evidence="7 8">ATCC 15930</strain>
    </source>
</reference>
<evidence type="ECO:0000256" key="5">
    <source>
        <dbReference type="ARBA" id="ARBA00023136"/>
    </source>
</evidence>
<feature type="transmembrane region" description="Helical" evidence="6">
    <location>
        <begin position="187"/>
        <end position="207"/>
    </location>
</feature>
<feature type="transmembrane region" description="Helical" evidence="6">
    <location>
        <begin position="332"/>
        <end position="354"/>
    </location>
</feature>
<accession>A0A069QLX1</accession>
<dbReference type="GO" id="GO:0005886">
    <property type="term" value="C:plasma membrane"/>
    <property type="evidence" value="ECO:0007669"/>
    <property type="project" value="UniProtKB-SubCell"/>
</dbReference>
<evidence type="ECO:0000256" key="4">
    <source>
        <dbReference type="ARBA" id="ARBA00022989"/>
    </source>
</evidence>
<protein>
    <submittedName>
        <fullName evidence="7">Polysaccharide biosynthesis protein</fullName>
    </submittedName>
</protein>
<evidence type="ECO:0000256" key="6">
    <source>
        <dbReference type="SAM" id="Phobius"/>
    </source>
</evidence>
<dbReference type="PANTHER" id="PTHR30250:SF11">
    <property type="entry name" value="O-ANTIGEN TRANSPORTER-RELATED"/>
    <property type="match status" value="1"/>
</dbReference>
<feature type="transmembrane region" description="Helical" evidence="6">
    <location>
        <begin position="308"/>
        <end position="326"/>
    </location>
</feature>
<comment type="subcellular location">
    <subcellularLocation>
        <location evidence="1">Cell membrane</location>
        <topology evidence="1">Multi-pass membrane protein</topology>
    </subcellularLocation>
</comment>
<dbReference type="Pfam" id="PF13440">
    <property type="entry name" value="Polysacc_synt_3"/>
    <property type="match status" value="1"/>
</dbReference>